<keyword evidence="1" id="KW-0805">Transcription regulation</keyword>
<keyword evidence="6" id="KW-1185">Reference proteome</keyword>
<proteinExistence type="predicted"/>
<dbReference type="InterPro" id="IPR028082">
    <property type="entry name" value="Peripla_BP_I"/>
</dbReference>
<evidence type="ECO:0000256" key="2">
    <source>
        <dbReference type="ARBA" id="ARBA00023125"/>
    </source>
</evidence>
<dbReference type="InterPro" id="IPR046335">
    <property type="entry name" value="LacI/GalR-like_sensor"/>
</dbReference>
<evidence type="ECO:0000256" key="3">
    <source>
        <dbReference type="ARBA" id="ARBA00023163"/>
    </source>
</evidence>
<evidence type="ECO:0000313" key="6">
    <source>
        <dbReference type="Proteomes" id="UP000636960"/>
    </source>
</evidence>
<dbReference type="EMBL" id="BOMV01000097">
    <property type="protein sequence ID" value="GIF01073.1"/>
    <property type="molecule type" value="Genomic_DNA"/>
</dbReference>
<dbReference type="Pfam" id="PF13377">
    <property type="entry name" value="Peripla_BP_3"/>
    <property type="match status" value="1"/>
</dbReference>
<dbReference type="PANTHER" id="PTHR30146">
    <property type="entry name" value="LACI-RELATED TRANSCRIPTIONAL REPRESSOR"/>
    <property type="match status" value="1"/>
</dbReference>
<accession>A0A919K817</accession>
<dbReference type="Gene3D" id="3.40.50.2300">
    <property type="match status" value="2"/>
</dbReference>
<evidence type="ECO:0000256" key="1">
    <source>
        <dbReference type="ARBA" id="ARBA00023015"/>
    </source>
</evidence>
<evidence type="ECO:0000313" key="5">
    <source>
        <dbReference type="EMBL" id="GIF01073.1"/>
    </source>
</evidence>
<name>A0A919K817_9ACTN</name>
<reference evidence="5" key="1">
    <citation type="submission" date="2021-01" db="EMBL/GenBank/DDBJ databases">
        <title>Whole genome shotgun sequence of Actinoplanes rishiriensis NBRC 108556.</title>
        <authorList>
            <person name="Komaki H."/>
            <person name="Tamura T."/>
        </authorList>
    </citation>
    <scope>NUCLEOTIDE SEQUENCE</scope>
    <source>
        <strain evidence="5">NBRC 108556</strain>
    </source>
</reference>
<comment type="caution">
    <text evidence="5">The sequence shown here is derived from an EMBL/GenBank/DDBJ whole genome shotgun (WGS) entry which is preliminary data.</text>
</comment>
<keyword evidence="3" id="KW-0804">Transcription</keyword>
<dbReference type="GO" id="GO:0000976">
    <property type="term" value="F:transcription cis-regulatory region binding"/>
    <property type="evidence" value="ECO:0007669"/>
    <property type="project" value="TreeGrafter"/>
</dbReference>
<gene>
    <name evidence="5" type="ORF">Ari01nite_85370</name>
</gene>
<evidence type="ECO:0000259" key="4">
    <source>
        <dbReference type="Pfam" id="PF13377"/>
    </source>
</evidence>
<sequence length="291" mass="31120">MGATTRNRTLAVHRREPVPVAGRTSVIGLIVQHTTAYETSRLVQAIGEAAAVAEISIVVRRVHHGGPPAELHQTAEQFVQSGVAGLVLASVGAEAGADRIVPPHLPVVTVDGADGWRWPDVSIDQFTGGLLATRHLLGYDHRTVWHVAGPERAPATRTREAGWRAALAEAGLTPRMVRTDGTAASAYECGLRLARVARCTAIFAANDYVALGVMRGMREGGRRIPEDVSLVGYDDVPEAAYLQPPLTTVGHSFAHIGTEVLRLLVDRSRGGVRCSERVSIRPTIMSRCSVA</sequence>
<dbReference type="CDD" id="cd01574">
    <property type="entry name" value="PBP1_LacI"/>
    <property type="match status" value="1"/>
</dbReference>
<dbReference type="Proteomes" id="UP000636960">
    <property type="component" value="Unassembled WGS sequence"/>
</dbReference>
<protein>
    <submittedName>
        <fullName evidence="5">LacI family transcriptional regulator</fullName>
    </submittedName>
</protein>
<organism evidence="5 6">
    <name type="scientific">Paractinoplanes rishiriensis</name>
    <dbReference type="NCBI Taxonomy" id="1050105"/>
    <lineage>
        <taxon>Bacteria</taxon>
        <taxon>Bacillati</taxon>
        <taxon>Actinomycetota</taxon>
        <taxon>Actinomycetes</taxon>
        <taxon>Micromonosporales</taxon>
        <taxon>Micromonosporaceae</taxon>
        <taxon>Paractinoplanes</taxon>
    </lineage>
</organism>
<dbReference type="AlphaFoldDB" id="A0A919K817"/>
<dbReference type="PANTHER" id="PTHR30146:SF153">
    <property type="entry name" value="LACTOSE OPERON REPRESSOR"/>
    <property type="match status" value="1"/>
</dbReference>
<feature type="domain" description="Transcriptional regulator LacI/GalR-like sensor" evidence="4">
    <location>
        <begin position="134"/>
        <end position="290"/>
    </location>
</feature>
<dbReference type="GO" id="GO:0003700">
    <property type="term" value="F:DNA-binding transcription factor activity"/>
    <property type="evidence" value="ECO:0007669"/>
    <property type="project" value="TreeGrafter"/>
</dbReference>
<keyword evidence="2" id="KW-0238">DNA-binding</keyword>
<dbReference type="SUPFAM" id="SSF53822">
    <property type="entry name" value="Periplasmic binding protein-like I"/>
    <property type="match status" value="1"/>
</dbReference>